<dbReference type="EMBL" id="CP182909">
    <property type="protein sequence ID" value="XPM64832.1"/>
    <property type="molecule type" value="Genomic_DNA"/>
</dbReference>
<accession>A0ACD5GVN5</accession>
<protein>
    <submittedName>
        <fullName evidence="1">Uncharacterized protein</fullName>
    </submittedName>
</protein>
<reference evidence="1 2" key="1">
    <citation type="journal article" date="2016" name="Genome Announc.">
        <title>Draft Genome Sequence of the Thermotolerant Cyanobacterium Desertifilum sp. IPPAS B-1220.</title>
        <authorList>
            <person name="Mironov K.S."/>
            <person name="Sinetova M.A."/>
            <person name="Bolatkhan K."/>
            <person name="Zayadan B.K."/>
            <person name="Ustinova V.V."/>
            <person name="Kupriyanova E.V."/>
            <person name="Skrypnik A.N."/>
            <person name="Gogoleva N.E."/>
            <person name="Gogolev Y.V."/>
            <person name="Los D.A."/>
        </authorList>
    </citation>
    <scope>NUCLEOTIDE SEQUENCE [LARGE SCALE GENOMIC DNA]</scope>
    <source>
        <strain evidence="1 2">IPPAS B-1220</strain>
    </source>
</reference>
<keyword evidence="2" id="KW-1185">Reference proteome</keyword>
<gene>
    <name evidence="1" type="ORF">BH720_002465</name>
</gene>
<proteinExistence type="predicted"/>
<name>A0ACD5GVN5_9CYAN</name>
<sequence>MHCQTANSSLVLVGSTSVKLLYCFISSDRKNASLELRSGSFPDGGSRSRIASHIG</sequence>
<evidence type="ECO:0000313" key="1">
    <source>
        <dbReference type="EMBL" id="XPM64832.1"/>
    </source>
</evidence>
<dbReference type="Proteomes" id="UP000095472">
    <property type="component" value="Chromosome"/>
</dbReference>
<evidence type="ECO:0000313" key="2">
    <source>
        <dbReference type="Proteomes" id="UP000095472"/>
    </source>
</evidence>
<organism evidence="1 2">
    <name type="scientific">Desertifilum tharense IPPAS B-1220</name>
    <dbReference type="NCBI Taxonomy" id="1781255"/>
    <lineage>
        <taxon>Bacteria</taxon>
        <taxon>Bacillati</taxon>
        <taxon>Cyanobacteriota</taxon>
        <taxon>Cyanophyceae</taxon>
        <taxon>Desertifilales</taxon>
        <taxon>Desertifilaceae</taxon>
        <taxon>Desertifilum</taxon>
    </lineage>
</organism>